<accession>A0AAN7QIG2</accession>
<dbReference type="EMBL" id="JARPUR010000003">
    <property type="protein sequence ID" value="KAK4879513.1"/>
    <property type="molecule type" value="Genomic_DNA"/>
</dbReference>
<dbReference type="PANTHER" id="PTHR22775">
    <property type="entry name" value="SORTING NEXIN"/>
    <property type="match status" value="1"/>
</dbReference>
<dbReference type="InterPro" id="IPR036871">
    <property type="entry name" value="PX_dom_sf"/>
</dbReference>
<dbReference type="GO" id="GO:0035091">
    <property type="term" value="F:phosphatidylinositol binding"/>
    <property type="evidence" value="ECO:0007669"/>
    <property type="project" value="InterPro"/>
</dbReference>
<evidence type="ECO:0000256" key="1">
    <source>
        <dbReference type="ARBA" id="ARBA00010883"/>
    </source>
</evidence>
<proteinExistence type="inferred from homology"/>
<evidence type="ECO:0000256" key="2">
    <source>
        <dbReference type="SAM" id="Phobius"/>
    </source>
</evidence>
<evidence type="ECO:0000313" key="6">
    <source>
        <dbReference type="EMBL" id="KAK4879513.1"/>
    </source>
</evidence>
<dbReference type="InterPro" id="IPR036305">
    <property type="entry name" value="RGS_sf"/>
</dbReference>
<evidence type="ECO:0000259" key="4">
    <source>
        <dbReference type="PROSITE" id="PS50195"/>
    </source>
</evidence>
<dbReference type="Gene3D" id="3.30.1520.10">
    <property type="entry name" value="Phox-like domain"/>
    <property type="match status" value="1"/>
</dbReference>
<dbReference type="PROSITE" id="PS51207">
    <property type="entry name" value="PXA"/>
    <property type="match status" value="1"/>
</dbReference>
<dbReference type="GO" id="GO:0005769">
    <property type="term" value="C:early endosome"/>
    <property type="evidence" value="ECO:0007669"/>
    <property type="project" value="TreeGrafter"/>
</dbReference>
<comment type="similarity">
    <text evidence="1">Belongs to the sorting nexin family.</text>
</comment>
<dbReference type="Gene3D" id="1.10.167.10">
    <property type="entry name" value="Regulator of G-protein Signalling 4, domain 2"/>
    <property type="match status" value="1"/>
</dbReference>
<dbReference type="InterPro" id="IPR001683">
    <property type="entry name" value="PX_dom"/>
</dbReference>
<keyword evidence="2" id="KW-0472">Membrane</keyword>
<dbReference type="SMART" id="SM00313">
    <property type="entry name" value="PXA"/>
    <property type="match status" value="1"/>
</dbReference>
<dbReference type="Pfam" id="PF02194">
    <property type="entry name" value="PXA"/>
    <property type="match status" value="1"/>
</dbReference>
<dbReference type="SMART" id="SM00312">
    <property type="entry name" value="PX"/>
    <property type="match status" value="1"/>
</dbReference>
<organism evidence="6 7">
    <name type="scientific">Aquatica leii</name>
    <dbReference type="NCBI Taxonomy" id="1421715"/>
    <lineage>
        <taxon>Eukaryota</taxon>
        <taxon>Metazoa</taxon>
        <taxon>Ecdysozoa</taxon>
        <taxon>Arthropoda</taxon>
        <taxon>Hexapoda</taxon>
        <taxon>Insecta</taxon>
        <taxon>Pterygota</taxon>
        <taxon>Neoptera</taxon>
        <taxon>Endopterygota</taxon>
        <taxon>Coleoptera</taxon>
        <taxon>Polyphaga</taxon>
        <taxon>Elateriformia</taxon>
        <taxon>Elateroidea</taxon>
        <taxon>Lampyridae</taxon>
        <taxon>Luciolinae</taxon>
        <taxon>Aquatica</taxon>
    </lineage>
</organism>
<dbReference type="PROSITE" id="PS50132">
    <property type="entry name" value="RGS"/>
    <property type="match status" value="1"/>
</dbReference>
<dbReference type="InterPro" id="IPR037437">
    <property type="entry name" value="SNX13_PX"/>
</dbReference>
<evidence type="ECO:0000259" key="5">
    <source>
        <dbReference type="PROSITE" id="PS51207"/>
    </source>
</evidence>
<evidence type="ECO:0000259" key="3">
    <source>
        <dbReference type="PROSITE" id="PS50132"/>
    </source>
</evidence>
<dbReference type="PANTHER" id="PTHR22775:SF3">
    <property type="entry name" value="SORTING NEXIN-13"/>
    <property type="match status" value="1"/>
</dbReference>
<reference evidence="7" key="1">
    <citation type="submission" date="2023-01" db="EMBL/GenBank/DDBJ databases">
        <title>Key to firefly adult light organ development and bioluminescence: homeobox transcription factors regulate luciferase expression and transportation to peroxisome.</title>
        <authorList>
            <person name="Fu X."/>
        </authorList>
    </citation>
    <scope>NUCLEOTIDE SEQUENCE [LARGE SCALE GENOMIC DNA]</scope>
</reference>
<gene>
    <name evidence="6" type="ORF">RN001_007659</name>
</gene>
<keyword evidence="2" id="KW-0812">Transmembrane</keyword>
<dbReference type="InterPro" id="IPR044926">
    <property type="entry name" value="RGS_subdomain_2"/>
</dbReference>
<dbReference type="SUPFAM" id="SSF64268">
    <property type="entry name" value="PX domain"/>
    <property type="match status" value="1"/>
</dbReference>
<dbReference type="PROSITE" id="PS50195">
    <property type="entry name" value="PX"/>
    <property type="match status" value="1"/>
</dbReference>
<feature type="domain" description="PXA" evidence="5">
    <location>
        <begin position="94"/>
        <end position="328"/>
    </location>
</feature>
<name>A0AAN7QIG2_9COLE</name>
<dbReference type="AlphaFoldDB" id="A0AAN7QIG2"/>
<dbReference type="InterPro" id="IPR016137">
    <property type="entry name" value="RGS"/>
</dbReference>
<dbReference type="SUPFAM" id="SSF48097">
    <property type="entry name" value="Regulator of G-protein signaling, RGS"/>
    <property type="match status" value="1"/>
</dbReference>
<feature type="domain" description="RGS" evidence="3">
    <location>
        <begin position="417"/>
        <end position="558"/>
    </location>
</feature>
<dbReference type="CDD" id="cd06873">
    <property type="entry name" value="PX_SNX13"/>
    <property type="match status" value="1"/>
</dbReference>
<dbReference type="Pfam" id="PF00615">
    <property type="entry name" value="RGS"/>
    <property type="match status" value="1"/>
</dbReference>
<dbReference type="InterPro" id="IPR013937">
    <property type="entry name" value="Sorting_nexin_C"/>
</dbReference>
<protein>
    <recommendedName>
        <fullName evidence="8">Sorting nexin-13</fullName>
    </recommendedName>
</protein>
<keyword evidence="2" id="KW-1133">Transmembrane helix</keyword>
<dbReference type="InterPro" id="IPR003114">
    <property type="entry name" value="Phox_assoc"/>
</dbReference>
<dbReference type="Pfam" id="PF00787">
    <property type="entry name" value="PX"/>
    <property type="match status" value="1"/>
</dbReference>
<comment type="caution">
    <text evidence="6">The sequence shown here is derived from an EMBL/GenBank/DDBJ whole genome shotgun (WGS) entry which is preliminary data.</text>
</comment>
<feature type="domain" description="PX" evidence="4">
    <location>
        <begin position="704"/>
        <end position="825"/>
    </location>
</feature>
<evidence type="ECO:0000313" key="7">
    <source>
        <dbReference type="Proteomes" id="UP001353858"/>
    </source>
</evidence>
<dbReference type="Proteomes" id="UP001353858">
    <property type="component" value="Unassembled WGS sequence"/>
</dbReference>
<dbReference type="SMART" id="SM00315">
    <property type="entry name" value="RGS"/>
    <property type="match status" value="1"/>
</dbReference>
<dbReference type="Pfam" id="PF08628">
    <property type="entry name" value="Nexin_C"/>
    <property type="match status" value="1"/>
</dbReference>
<keyword evidence="7" id="KW-1185">Reference proteome</keyword>
<feature type="transmembrane region" description="Helical" evidence="2">
    <location>
        <begin position="12"/>
        <end position="45"/>
    </location>
</feature>
<evidence type="ECO:0008006" key="8">
    <source>
        <dbReference type="Google" id="ProtNLM"/>
    </source>
</evidence>
<sequence length="1078" mass="124326">MNSHSIGWMILVFMLFLTSFGLLWCLTFVASIITFGLGLVSLLYVQQGDIDKFYKKCAGNPLAIEDTPISGLKQVLHLFKNQRSLKTDRRVTGSELIDNSLQEILGYIIRDYVTPWYNLISLHDEFPEMTVRKTSQSLAINISNRIKDIDWIPFLTTKLVDDAASHLRLFKQARLKLENSNKFKMQQNSPCKDVKSTKKTLHKRNKSEADISKYTGNNEKCIGNSKFYVPDCTTTLEEYFFELECQMENNMVCRNLVCTDAKHEKEFLSEVVELLLYILLPDEDFQCNPLRIVLREIFCNHVILPLLTMISNPDFINQSIIWLCARDNYLPSEIFLSTLRITDNCDELRYTKELVTKEIQLLRSRDSGGDSDISVKQQLSSLFYVTKLIDNRLSKLQNVEGSETNSTLESVKKIKLPLNIILKNNIALSYFIDFITLTGRQSYLFFYLNIEGWKISVEQQLSDLHINRMKSLSENISAMYENIRTTALNIYDQYLGDKAQHKIYVKPSLVQSLFFKIKNLTEPPSDLWFDDVQAAVYDTLQDEFLPTFHESTSYIKLLEELDLVQQNIVEEDAISVSSLENVEINNIEKKSVLLTSNNSSPSLISLNTKNIQESTNCNQSVQAATSDNFLNVDMQQKSSKHVRSFSDITDFGAASDKGINGRNFDANESSQIENVKVLINQENHENLETFNGDSKKENLKTGEFSLSVEIIETGIVCEKGKTFGVYAVHVSRQFESGFLEEWHVYRRYSDFYDLHTKIKEKYPDLSKIPFPGKKTFHNMERSVLERRMRMLGFYLQQLCQAHVLSSHFALKSMLMTFLEQGEYDRATSGGPISHTIDTIVNPFKSGMKTIKNMPEQLFNTVDEVVEGLSKVFHSKSNRIPEASKVGASLDIESDDNIPFRIMLLLMDEVFDLKSRNQWLRRRIVTLLRQIVRTMFGDIVNRRILDYVSFITSPKNVAQYLHTFKHSFWPHGVKAEKCVERDEATFYRTRIAAKVALLSWLSDELKHIIGSETTRRGLLTIFELFQRPILNRRLLYVLLEGVLISLFPEKDMSNIFQKLYTKYRSVPSKSKECDTLTSR</sequence>